<dbReference type="Proteomes" id="UP000054018">
    <property type="component" value="Unassembled WGS sequence"/>
</dbReference>
<gene>
    <name evidence="1" type="ORF">PISMIDRAFT_19482</name>
</gene>
<sequence>MDFWEDHMKLSPDYIIKQLELWACNEEKNIEACDSLEHAEASKEWAQFWLWYILTMYCT</sequence>
<accession>A0A0C9XGS8</accession>
<reference evidence="1 2" key="1">
    <citation type="submission" date="2014-04" db="EMBL/GenBank/DDBJ databases">
        <authorList>
            <consortium name="DOE Joint Genome Institute"/>
            <person name="Kuo A."/>
            <person name="Kohler A."/>
            <person name="Costa M.D."/>
            <person name="Nagy L.G."/>
            <person name="Floudas D."/>
            <person name="Copeland A."/>
            <person name="Barry K.W."/>
            <person name="Cichocki N."/>
            <person name="Veneault-Fourrey C."/>
            <person name="LaButti K."/>
            <person name="Lindquist E.A."/>
            <person name="Lipzen A."/>
            <person name="Lundell T."/>
            <person name="Morin E."/>
            <person name="Murat C."/>
            <person name="Sun H."/>
            <person name="Tunlid A."/>
            <person name="Henrissat B."/>
            <person name="Grigoriev I.V."/>
            <person name="Hibbett D.S."/>
            <person name="Martin F."/>
            <person name="Nordberg H.P."/>
            <person name="Cantor M.N."/>
            <person name="Hua S.X."/>
        </authorList>
    </citation>
    <scope>NUCLEOTIDE SEQUENCE [LARGE SCALE GENOMIC DNA]</scope>
    <source>
        <strain evidence="1 2">441</strain>
    </source>
</reference>
<evidence type="ECO:0000313" key="1">
    <source>
        <dbReference type="EMBL" id="KIK11485.1"/>
    </source>
</evidence>
<keyword evidence="2" id="KW-1185">Reference proteome</keyword>
<reference evidence="2" key="2">
    <citation type="submission" date="2015-01" db="EMBL/GenBank/DDBJ databases">
        <title>Evolutionary Origins and Diversification of the Mycorrhizal Mutualists.</title>
        <authorList>
            <consortium name="DOE Joint Genome Institute"/>
            <consortium name="Mycorrhizal Genomics Consortium"/>
            <person name="Kohler A."/>
            <person name="Kuo A."/>
            <person name="Nagy L.G."/>
            <person name="Floudas D."/>
            <person name="Copeland A."/>
            <person name="Barry K.W."/>
            <person name="Cichocki N."/>
            <person name="Veneault-Fourrey C."/>
            <person name="LaButti K."/>
            <person name="Lindquist E.A."/>
            <person name="Lipzen A."/>
            <person name="Lundell T."/>
            <person name="Morin E."/>
            <person name="Murat C."/>
            <person name="Riley R."/>
            <person name="Ohm R."/>
            <person name="Sun H."/>
            <person name="Tunlid A."/>
            <person name="Henrissat B."/>
            <person name="Grigoriev I.V."/>
            <person name="Hibbett D.S."/>
            <person name="Martin F."/>
        </authorList>
    </citation>
    <scope>NUCLEOTIDE SEQUENCE [LARGE SCALE GENOMIC DNA]</scope>
    <source>
        <strain evidence="2">441</strain>
    </source>
</reference>
<organism evidence="1 2">
    <name type="scientific">Pisolithus microcarpus 441</name>
    <dbReference type="NCBI Taxonomy" id="765257"/>
    <lineage>
        <taxon>Eukaryota</taxon>
        <taxon>Fungi</taxon>
        <taxon>Dikarya</taxon>
        <taxon>Basidiomycota</taxon>
        <taxon>Agaricomycotina</taxon>
        <taxon>Agaricomycetes</taxon>
        <taxon>Agaricomycetidae</taxon>
        <taxon>Boletales</taxon>
        <taxon>Sclerodermatineae</taxon>
        <taxon>Pisolithaceae</taxon>
        <taxon>Pisolithus</taxon>
    </lineage>
</organism>
<proteinExistence type="predicted"/>
<protein>
    <submittedName>
        <fullName evidence="1">Uncharacterized protein</fullName>
    </submittedName>
</protein>
<dbReference type="HOGENOM" id="CLU_2961751_0_0_1"/>
<dbReference type="AlphaFoldDB" id="A0A0C9XGS8"/>
<dbReference type="EMBL" id="KN834206">
    <property type="protein sequence ID" value="KIK11485.1"/>
    <property type="molecule type" value="Genomic_DNA"/>
</dbReference>
<name>A0A0C9XGS8_9AGAM</name>
<evidence type="ECO:0000313" key="2">
    <source>
        <dbReference type="Proteomes" id="UP000054018"/>
    </source>
</evidence>